<evidence type="ECO:0000256" key="5">
    <source>
        <dbReference type="RuleBase" id="RU004404"/>
    </source>
</evidence>
<dbReference type="Pfam" id="PF03572">
    <property type="entry name" value="Peptidase_S41"/>
    <property type="match status" value="1"/>
</dbReference>
<evidence type="ECO:0000256" key="3">
    <source>
        <dbReference type="ARBA" id="ARBA00022801"/>
    </source>
</evidence>
<dbReference type="Gene3D" id="3.30.750.44">
    <property type="match status" value="1"/>
</dbReference>
<dbReference type="InterPro" id="IPR055210">
    <property type="entry name" value="CtpA/B_N"/>
</dbReference>
<proteinExistence type="inferred from homology"/>
<dbReference type="PANTHER" id="PTHR32060">
    <property type="entry name" value="TAIL-SPECIFIC PROTEASE"/>
    <property type="match status" value="1"/>
</dbReference>
<dbReference type="Pfam" id="PF13180">
    <property type="entry name" value="PDZ_2"/>
    <property type="match status" value="1"/>
</dbReference>
<dbReference type="Pfam" id="PF22694">
    <property type="entry name" value="CtpB_N-like"/>
    <property type="match status" value="1"/>
</dbReference>
<dbReference type="GO" id="GO:0030288">
    <property type="term" value="C:outer membrane-bounded periplasmic space"/>
    <property type="evidence" value="ECO:0007669"/>
    <property type="project" value="TreeGrafter"/>
</dbReference>
<feature type="region of interest" description="Disordered" evidence="6">
    <location>
        <begin position="398"/>
        <end position="453"/>
    </location>
</feature>
<dbReference type="CDD" id="cd06782">
    <property type="entry name" value="cpPDZ_CPP-like"/>
    <property type="match status" value="1"/>
</dbReference>
<evidence type="ECO:0000256" key="6">
    <source>
        <dbReference type="SAM" id="MobiDB-lite"/>
    </source>
</evidence>
<dbReference type="InterPro" id="IPR036034">
    <property type="entry name" value="PDZ_sf"/>
</dbReference>
<sequence length="476" mass="51840">MGNKMRQFGLVIFGAIAGVMLSLNFSAVANKETQEVQHPLPVEELRAFTEVFGRIKSDYVEPVEDKKLITEAINGMLTGLDPHSAYLDVDAFKELQIGTQGEFGGLGIEVSMEDGFVKVISPIEDTPAFRAGIKPGDLIVKLDETAVKGLSLTDAIKRMRGKPNTPITLTILRKGETKPMVFQLVRAVIKIQSVKSKMIEPGYAYIRITQFQEQTGENLTKAIDKLFKESPVPMKGLVLDLRNDPGGLLNGAVAVSAAFLPANSLVVYTDGRTDDAKMKLKASPEFYLRDTKNDYLKRLPSAIKTVPMVTLVNAGSASASEIVAGALQDHKRSIVMGTQTFGKGSVQTILPLGNNTAIKLTTARYFTPNGQAIQAKGITPDILDESAKDESERLREADLDRHLSNGKAEEMKLDLEAVKNAPKPVIKPPKPEVEEDKNKKREPPAEFGSSGDLLLTQAMNYFKEGAAKKNSAKIAN</sequence>
<keyword evidence="4 5" id="KW-0720">Serine protease</keyword>
<dbReference type="InterPro" id="IPR005151">
    <property type="entry name" value="Tail-specific_protease"/>
</dbReference>
<reference evidence="8 9" key="1">
    <citation type="submission" date="2016-10" db="EMBL/GenBank/DDBJ databases">
        <authorList>
            <person name="de Groot N.N."/>
        </authorList>
    </citation>
    <scope>NUCLEOTIDE SEQUENCE [LARGE SCALE GENOMIC DNA]</scope>
    <source>
        <strain evidence="8 9">Nv1</strain>
    </source>
</reference>
<evidence type="ECO:0000256" key="4">
    <source>
        <dbReference type="ARBA" id="ARBA00022825"/>
    </source>
</evidence>
<evidence type="ECO:0000313" key="9">
    <source>
        <dbReference type="Proteomes" id="UP000198620"/>
    </source>
</evidence>
<dbReference type="Proteomes" id="UP000198620">
    <property type="component" value="Unassembled WGS sequence"/>
</dbReference>
<dbReference type="AlphaFoldDB" id="A0A1H7QIT1"/>
<dbReference type="InterPro" id="IPR001478">
    <property type="entry name" value="PDZ"/>
</dbReference>
<evidence type="ECO:0000256" key="2">
    <source>
        <dbReference type="ARBA" id="ARBA00022670"/>
    </source>
</evidence>
<keyword evidence="2 5" id="KW-0645">Protease</keyword>
<dbReference type="Gene3D" id="2.30.42.10">
    <property type="match status" value="1"/>
</dbReference>
<dbReference type="STRING" id="1233.SAMN05216387_11233"/>
<keyword evidence="3 5" id="KW-0378">Hydrolase</keyword>
<dbReference type="Gene3D" id="3.90.226.10">
    <property type="entry name" value="2-enoyl-CoA Hydratase, Chain A, domain 1"/>
    <property type="match status" value="1"/>
</dbReference>
<dbReference type="RefSeq" id="WP_090829304.1">
    <property type="nucleotide sequence ID" value="NZ_FOBH01000012.1"/>
</dbReference>
<evidence type="ECO:0000256" key="1">
    <source>
        <dbReference type="ARBA" id="ARBA00009179"/>
    </source>
</evidence>
<evidence type="ECO:0000259" key="7">
    <source>
        <dbReference type="PROSITE" id="PS50106"/>
    </source>
</evidence>
<dbReference type="OrthoDB" id="9812068at2"/>
<comment type="similarity">
    <text evidence="1 5">Belongs to the peptidase S41A family.</text>
</comment>
<protein>
    <submittedName>
        <fullName evidence="8">Carboxyl-terminal processing protease</fullName>
    </submittedName>
</protein>
<accession>A0A1H7QIT1</accession>
<feature type="compositionally biased region" description="Basic and acidic residues" evidence="6">
    <location>
        <begin position="398"/>
        <end position="417"/>
    </location>
</feature>
<gene>
    <name evidence="8" type="ORF">SAMN05216387_11233</name>
</gene>
<feature type="domain" description="PDZ" evidence="7">
    <location>
        <begin position="92"/>
        <end position="160"/>
    </location>
</feature>
<dbReference type="GO" id="GO:0006508">
    <property type="term" value="P:proteolysis"/>
    <property type="evidence" value="ECO:0007669"/>
    <property type="project" value="UniProtKB-KW"/>
</dbReference>
<evidence type="ECO:0000313" key="8">
    <source>
        <dbReference type="EMBL" id="SEL47862.1"/>
    </source>
</evidence>
<dbReference type="FunFam" id="3.90.226.10:FF:000029">
    <property type="entry name" value="Peptidase, S41 family"/>
    <property type="match status" value="1"/>
</dbReference>
<dbReference type="InterPro" id="IPR004447">
    <property type="entry name" value="Peptidase_S41A"/>
</dbReference>
<dbReference type="InterPro" id="IPR029045">
    <property type="entry name" value="ClpP/crotonase-like_dom_sf"/>
</dbReference>
<dbReference type="EMBL" id="FOBH01000012">
    <property type="protein sequence ID" value="SEL47862.1"/>
    <property type="molecule type" value="Genomic_DNA"/>
</dbReference>
<dbReference type="SMART" id="SM00228">
    <property type="entry name" value="PDZ"/>
    <property type="match status" value="1"/>
</dbReference>
<dbReference type="GO" id="GO:0007165">
    <property type="term" value="P:signal transduction"/>
    <property type="evidence" value="ECO:0007669"/>
    <property type="project" value="TreeGrafter"/>
</dbReference>
<dbReference type="PANTHER" id="PTHR32060:SF30">
    <property type="entry name" value="CARBOXY-TERMINAL PROCESSING PROTEASE CTPA"/>
    <property type="match status" value="1"/>
</dbReference>
<dbReference type="SMART" id="SM00245">
    <property type="entry name" value="TSPc"/>
    <property type="match status" value="1"/>
</dbReference>
<dbReference type="GO" id="GO:0004175">
    <property type="term" value="F:endopeptidase activity"/>
    <property type="evidence" value="ECO:0007669"/>
    <property type="project" value="TreeGrafter"/>
</dbReference>
<feature type="compositionally biased region" description="Basic and acidic residues" evidence="6">
    <location>
        <begin position="429"/>
        <end position="444"/>
    </location>
</feature>
<dbReference type="FunFam" id="2.30.42.10:FF:000063">
    <property type="entry name" value="Peptidase, S41 family"/>
    <property type="match status" value="1"/>
</dbReference>
<dbReference type="SUPFAM" id="SSF52096">
    <property type="entry name" value="ClpP/crotonase"/>
    <property type="match status" value="1"/>
</dbReference>
<keyword evidence="9" id="KW-1185">Reference proteome</keyword>
<dbReference type="PROSITE" id="PS50106">
    <property type="entry name" value="PDZ"/>
    <property type="match status" value="1"/>
</dbReference>
<dbReference type="GO" id="GO:0008236">
    <property type="term" value="F:serine-type peptidase activity"/>
    <property type="evidence" value="ECO:0007669"/>
    <property type="project" value="UniProtKB-KW"/>
</dbReference>
<dbReference type="SUPFAM" id="SSF50156">
    <property type="entry name" value="PDZ domain-like"/>
    <property type="match status" value="1"/>
</dbReference>
<organism evidence="8 9">
    <name type="scientific">Nitrosovibrio tenuis</name>
    <dbReference type="NCBI Taxonomy" id="1233"/>
    <lineage>
        <taxon>Bacteria</taxon>
        <taxon>Pseudomonadati</taxon>
        <taxon>Pseudomonadota</taxon>
        <taxon>Betaproteobacteria</taxon>
        <taxon>Nitrosomonadales</taxon>
        <taxon>Nitrosomonadaceae</taxon>
        <taxon>Nitrosovibrio</taxon>
    </lineage>
</organism>
<dbReference type="CDD" id="cd07560">
    <property type="entry name" value="Peptidase_S41_CPP"/>
    <property type="match status" value="1"/>
</dbReference>
<name>A0A1H7QIT1_9PROT</name>
<dbReference type="NCBIfam" id="TIGR00225">
    <property type="entry name" value="prc"/>
    <property type="match status" value="1"/>
</dbReference>